<dbReference type="GO" id="GO:0006355">
    <property type="term" value="P:regulation of DNA-templated transcription"/>
    <property type="evidence" value="ECO:0007669"/>
    <property type="project" value="InterPro"/>
</dbReference>
<comment type="caution">
    <text evidence="2">The sequence shown here is derived from an EMBL/GenBank/DDBJ whole genome shotgun (WGS) entry which is preliminary data.</text>
</comment>
<dbReference type="AlphaFoldDB" id="A0A4R4XTV8"/>
<dbReference type="SUPFAM" id="SSF48452">
    <property type="entry name" value="TPR-like"/>
    <property type="match status" value="1"/>
</dbReference>
<dbReference type="InterPro" id="IPR016032">
    <property type="entry name" value="Sig_transdc_resp-reg_C-effctor"/>
</dbReference>
<dbReference type="SUPFAM" id="SSF46894">
    <property type="entry name" value="C-terminal effector domain of the bipartite response regulators"/>
    <property type="match status" value="1"/>
</dbReference>
<dbReference type="PRINTS" id="PR00038">
    <property type="entry name" value="HTHLUXR"/>
</dbReference>
<name>A0A4R4XTV8_9PSEU</name>
<dbReference type="CDD" id="cd06170">
    <property type="entry name" value="LuxR_C_like"/>
    <property type="match status" value="1"/>
</dbReference>
<dbReference type="PRINTS" id="PR00364">
    <property type="entry name" value="DISEASERSIST"/>
</dbReference>
<dbReference type="InterPro" id="IPR027417">
    <property type="entry name" value="P-loop_NTPase"/>
</dbReference>
<dbReference type="PROSITE" id="PS50043">
    <property type="entry name" value="HTH_LUXR_2"/>
    <property type="match status" value="1"/>
</dbReference>
<dbReference type="InterPro" id="IPR000792">
    <property type="entry name" value="Tscrpt_reg_LuxR_C"/>
</dbReference>
<dbReference type="InterPro" id="IPR049945">
    <property type="entry name" value="AAA_22"/>
</dbReference>
<sequence>MTRSEKGSLPAEVTSFVGRRREMAEVKKVLPAVRMLTLTGPGGVGKTRLALRVAMQTRRAFPDGVFLVELAALQDHALLEQTVADAIGLRDQSREVLVDHLRGKQLLLVLDNCEHLGAACRVLAGELLAAAPRLRILATSRQALRTPGEHIRPVLPLPLPDLDVTPGDDSAAGDAIQLFSERAAAVVPDFVVTPANQATVARICQQLDGLPLAIELAAARVQILSPEQILQRLDDRFRLLTAGSPAVLPRHRTLQEVMNWSYALCSPAEQRLWARMSVFVRGCDLDAAEAVCAGDGIPPEDVIDAVAGLVDKSVLVREEDGDSASVRYLMLDTIRHYGREKLRAADEEAALRRRHRDYFLKLTERHAAEWFGPAQEEIAVRSRREFANLRLALKYCLNTPGESQTGLRMAAALHFYWYGCGPLAEGRHWLDRMLTLDVTPSRARAAALWTNSHLAVAQGDRAAAADMAEECFQWARSAGDKNMLAHGLFALGTVEWANGGDLPRTLALMEDCLALFEALGVMTAVTAIAYVTMSATLTQLNDLDRAMAVSQQAGALCDQHGDRWARTYVLYIRSLTEWMRGDVARARACAEEALRDQQIFKDALGTVFVIESLAWYAGSSGEHERAAVLLGAAHRLYPMEGSKPLADLPRYYLVHDECERQTRHALGDRGFQTAFDRGVSFESAQAVAYALGEDADGTTSAPAAADDPLAQLTRRERQVAELIAEGLSNKDIAARLVISTRTAEGHVQNVLTKLGFTNRVQLAASFGEYRQVRNL</sequence>
<dbReference type="SMART" id="SM00421">
    <property type="entry name" value="HTH_LUXR"/>
    <property type="match status" value="1"/>
</dbReference>
<dbReference type="Pfam" id="PF25872">
    <property type="entry name" value="HTH_77"/>
    <property type="match status" value="1"/>
</dbReference>
<dbReference type="Gene3D" id="1.10.10.10">
    <property type="entry name" value="Winged helix-like DNA-binding domain superfamily/Winged helix DNA-binding domain"/>
    <property type="match status" value="1"/>
</dbReference>
<dbReference type="Gene3D" id="1.25.40.10">
    <property type="entry name" value="Tetratricopeptide repeat domain"/>
    <property type="match status" value="1"/>
</dbReference>
<evidence type="ECO:0000259" key="1">
    <source>
        <dbReference type="PROSITE" id="PS50043"/>
    </source>
</evidence>
<dbReference type="GO" id="GO:0003677">
    <property type="term" value="F:DNA binding"/>
    <property type="evidence" value="ECO:0007669"/>
    <property type="project" value="InterPro"/>
</dbReference>
<protein>
    <submittedName>
        <fullName evidence="2">LuxR family transcriptional regulator</fullName>
    </submittedName>
</protein>
<dbReference type="PANTHER" id="PTHR47691">
    <property type="entry name" value="REGULATOR-RELATED"/>
    <property type="match status" value="1"/>
</dbReference>
<dbReference type="Pfam" id="PF13401">
    <property type="entry name" value="AAA_22"/>
    <property type="match status" value="1"/>
</dbReference>
<dbReference type="Gene3D" id="3.40.50.300">
    <property type="entry name" value="P-loop containing nucleotide triphosphate hydrolases"/>
    <property type="match status" value="1"/>
</dbReference>
<gene>
    <name evidence="2" type="ORF">E1288_44005</name>
</gene>
<keyword evidence="3" id="KW-1185">Reference proteome</keyword>
<organism evidence="2 3">
    <name type="scientific">Saccharopolyspora elongata</name>
    <dbReference type="NCBI Taxonomy" id="2530387"/>
    <lineage>
        <taxon>Bacteria</taxon>
        <taxon>Bacillati</taxon>
        <taxon>Actinomycetota</taxon>
        <taxon>Actinomycetes</taxon>
        <taxon>Pseudonocardiales</taxon>
        <taxon>Pseudonocardiaceae</taxon>
        <taxon>Saccharopolyspora</taxon>
    </lineage>
</organism>
<proteinExistence type="predicted"/>
<dbReference type="InterPro" id="IPR011990">
    <property type="entry name" value="TPR-like_helical_dom_sf"/>
</dbReference>
<evidence type="ECO:0000313" key="3">
    <source>
        <dbReference type="Proteomes" id="UP000294947"/>
    </source>
</evidence>
<evidence type="ECO:0000313" key="2">
    <source>
        <dbReference type="EMBL" id="TDD34826.1"/>
    </source>
</evidence>
<dbReference type="Pfam" id="PF00196">
    <property type="entry name" value="GerE"/>
    <property type="match status" value="1"/>
</dbReference>
<dbReference type="Proteomes" id="UP000294947">
    <property type="component" value="Unassembled WGS sequence"/>
</dbReference>
<dbReference type="SUPFAM" id="SSF52540">
    <property type="entry name" value="P-loop containing nucleoside triphosphate hydrolases"/>
    <property type="match status" value="1"/>
</dbReference>
<dbReference type="InterPro" id="IPR036388">
    <property type="entry name" value="WH-like_DNA-bd_sf"/>
</dbReference>
<accession>A0A4R4XTV8</accession>
<dbReference type="PANTHER" id="PTHR47691:SF3">
    <property type="entry name" value="HTH-TYPE TRANSCRIPTIONAL REGULATOR RV0890C-RELATED"/>
    <property type="match status" value="1"/>
</dbReference>
<dbReference type="GO" id="GO:0016887">
    <property type="term" value="F:ATP hydrolysis activity"/>
    <property type="evidence" value="ECO:0007669"/>
    <property type="project" value="InterPro"/>
</dbReference>
<dbReference type="EMBL" id="SMKW01000136">
    <property type="protein sequence ID" value="TDD34826.1"/>
    <property type="molecule type" value="Genomic_DNA"/>
</dbReference>
<reference evidence="2 3" key="1">
    <citation type="submission" date="2019-03" db="EMBL/GenBank/DDBJ databases">
        <title>Draft genome sequences of novel Actinobacteria.</title>
        <authorList>
            <person name="Sahin N."/>
            <person name="Ay H."/>
            <person name="Saygin H."/>
        </authorList>
    </citation>
    <scope>NUCLEOTIDE SEQUENCE [LARGE SCALE GENOMIC DNA]</scope>
    <source>
        <strain evidence="2 3">7K502</strain>
    </source>
</reference>
<dbReference type="InterPro" id="IPR058852">
    <property type="entry name" value="HTH_77"/>
</dbReference>
<feature type="domain" description="HTH luxR-type" evidence="1">
    <location>
        <begin position="705"/>
        <end position="770"/>
    </location>
</feature>